<feature type="domain" description="Chemokine interleukin-8-like" evidence="4">
    <location>
        <begin position="27"/>
        <end position="86"/>
    </location>
</feature>
<name>A0A668VJ60_OREAU</name>
<dbReference type="InterPro" id="IPR001811">
    <property type="entry name" value="Chemokine_IL8-like_dom"/>
</dbReference>
<feature type="compositionally biased region" description="Polar residues" evidence="2">
    <location>
        <begin position="99"/>
        <end position="120"/>
    </location>
</feature>
<dbReference type="PANTHER" id="PTHR12015">
    <property type="entry name" value="SMALL INDUCIBLE CYTOKINE A"/>
    <property type="match status" value="1"/>
</dbReference>
<feature type="signal peptide" evidence="3">
    <location>
        <begin position="1"/>
        <end position="22"/>
    </location>
</feature>
<keyword evidence="3" id="KW-0732">Signal</keyword>
<dbReference type="AlphaFoldDB" id="A0A668VJ60"/>
<evidence type="ECO:0000313" key="6">
    <source>
        <dbReference type="Proteomes" id="UP000472276"/>
    </source>
</evidence>
<dbReference type="CDD" id="cd00272">
    <property type="entry name" value="Chemokine_CC"/>
    <property type="match status" value="1"/>
</dbReference>
<proteinExistence type="predicted"/>
<evidence type="ECO:0000256" key="3">
    <source>
        <dbReference type="SAM" id="SignalP"/>
    </source>
</evidence>
<evidence type="ECO:0000313" key="5">
    <source>
        <dbReference type="Ensembl" id="ENSOABP00000050518.2"/>
    </source>
</evidence>
<evidence type="ECO:0000256" key="2">
    <source>
        <dbReference type="SAM" id="MobiDB-lite"/>
    </source>
</evidence>
<sequence>MQPSLVLATLLCFTTWMSSVRATPISIRSCCVSWSKTRVPLDRIVNYTIQTEDTCRIKAVQLRTVLAKTICAKPDADWTKKAIEKVDKERSQKGFASEMTPTGSTLATSPTSEKIPQKNVTLGEDTQEGGTRSSENVSQKSPPN</sequence>
<feature type="region of interest" description="Disordered" evidence="2">
    <location>
        <begin position="87"/>
        <end position="144"/>
    </location>
</feature>
<reference evidence="5" key="2">
    <citation type="submission" date="2025-09" db="UniProtKB">
        <authorList>
            <consortium name="Ensembl"/>
        </authorList>
    </citation>
    <scope>IDENTIFICATION</scope>
</reference>
<reference evidence="5" key="1">
    <citation type="submission" date="2025-08" db="UniProtKB">
        <authorList>
            <consortium name="Ensembl"/>
        </authorList>
    </citation>
    <scope>IDENTIFICATION</scope>
</reference>
<dbReference type="OMA" id="WAKHVIQ"/>
<feature type="compositionally biased region" description="Polar residues" evidence="2">
    <location>
        <begin position="128"/>
        <end position="144"/>
    </location>
</feature>
<dbReference type="GO" id="GO:0005615">
    <property type="term" value="C:extracellular space"/>
    <property type="evidence" value="ECO:0007669"/>
    <property type="project" value="UniProtKB-KW"/>
</dbReference>
<keyword evidence="6" id="KW-1185">Reference proteome</keyword>
<dbReference type="Ensembl" id="ENSOABT00000051809.2">
    <property type="protein sequence ID" value="ENSOABP00000050518.2"/>
    <property type="gene ID" value="ENSOABG00000022526.2"/>
</dbReference>
<dbReference type="Proteomes" id="UP000472276">
    <property type="component" value="Unassembled WGS sequence"/>
</dbReference>
<dbReference type="Pfam" id="PF00048">
    <property type="entry name" value="IL8"/>
    <property type="match status" value="1"/>
</dbReference>
<dbReference type="InterPro" id="IPR036048">
    <property type="entry name" value="Interleukin_8-like_sf"/>
</dbReference>
<dbReference type="SUPFAM" id="SSF54117">
    <property type="entry name" value="Interleukin 8-like chemokines"/>
    <property type="match status" value="1"/>
</dbReference>
<keyword evidence="1" id="KW-0202">Cytokine</keyword>
<dbReference type="SMART" id="SM00199">
    <property type="entry name" value="SCY"/>
    <property type="match status" value="1"/>
</dbReference>
<dbReference type="GO" id="GO:0006955">
    <property type="term" value="P:immune response"/>
    <property type="evidence" value="ECO:0007669"/>
    <property type="project" value="InterPro"/>
</dbReference>
<evidence type="ECO:0000256" key="1">
    <source>
        <dbReference type="ARBA" id="ARBA00022514"/>
    </source>
</evidence>
<evidence type="ECO:0000259" key="4">
    <source>
        <dbReference type="SMART" id="SM00199"/>
    </source>
</evidence>
<protein>
    <recommendedName>
        <fullName evidence="4">Chemokine interleukin-8-like domain-containing protein</fullName>
    </recommendedName>
</protein>
<feature type="chain" id="PRO_5044338087" description="Chemokine interleukin-8-like domain-containing protein" evidence="3">
    <location>
        <begin position="23"/>
        <end position="144"/>
    </location>
</feature>
<organism evidence="5 6">
    <name type="scientific">Oreochromis aureus</name>
    <name type="common">Israeli tilapia</name>
    <name type="synonym">Chromis aureus</name>
    <dbReference type="NCBI Taxonomy" id="47969"/>
    <lineage>
        <taxon>Eukaryota</taxon>
        <taxon>Metazoa</taxon>
        <taxon>Chordata</taxon>
        <taxon>Craniata</taxon>
        <taxon>Vertebrata</taxon>
        <taxon>Euteleostomi</taxon>
        <taxon>Actinopterygii</taxon>
        <taxon>Neopterygii</taxon>
        <taxon>Teleostei</taxon>
        <taxon>Neoteleostei</taxon>
        <taxon>Acanthomorphata</taxon>
        <taxon>Ovalentaria</taxon>
        <taxon>Cichlomorphae</taxon>
        <taxon>Cichliformes</taxon>
        <taxon>Cichlidae</taxon>
        <taxon>African cichlids</taxon>
        <taxon>Pseudocrenilabrinae</taxon>
        <taxon>Oreochromini</taxon>
        <taxon>Oreochromis</taxon>
    </lineage>
</organism>
<dbReference type="InterPro" id="IPR039809">
    <property type="entry name" value="Chemokine_b/g/d"/>
</dbReference>
<accession>A0A668VJ60</accession>
<dbReference type="GO" id="GO:0008009">
    <property type="term" value="F:chemokine activity"/>
    <property type="evidence" value="ECO:0007669"/>
    <property type="project" value="InterPro"/>
</dbReference>
<dbReference type="Gene3D" id="2.40.50.40">
    <property type="match status" value="1"/>
</dbReference>
<dbReference type="PANTHER" id="PTHR12015:SF177">
    <property type="entry name" value="CHEMOKINE INTERLEUKIN-8-LIKE DOMAIN-CONTAINING PROTEIN"/>
    <property type="match status" value="1"/>
</dbReference>